<dbReference type="PIRSF" id="PIRSF017082">
    <property type="entry name" value="YflP"/>
    <property type="match status" value="1"/>
</dbReference>
<reference evidence="2 3" key="1">
    <citation type="submission" date="2019-08" db="EMBL/GenBank/DDBJ databases">
        <title>Amphibian skin-associated Pigmentiphaga: genome sequence and occurrence across geography and hosts.</title>
        <authorList>
            <person name="Bletz M.C."/>
            <person name="Bunk B."/>
            <person name="Sproeer C."/>
            <person name="Biwer P."/>
            <person name="Reiter S."/>
            <person name="Rabemananjara F.C.E."/>
            <person name="Schulz S."/>
            <person name="Overmann J."/>
            <person name="Vences M."/>
        </authorList>
    </citation>
    <scope>NUCLEOTIDE SEQUENCE [LARGE SCALE GENOMIC DNA]</scope>
    <source>
        <strain evidence="2 3">Mada1488</strain>
    </source>
</reference>
<dbReference type="OrthoDB" id="8678477at2"/>
<accession>A0A5C0B417</accession>
<dbReference type="CDD" id="cd07012">
    <property type="entry name" value="PBP2_Bug_TTT"/>
    <property type="match status" value="1"/>
</dbReference>
<evidence type="ECO:0000313" key="3">
    <source>
        <dbReference type="Proteomes" id="UP000325161"/>
    </source>
</evidence>
<name>A0A5C0B417_9BURK</name>
<dbReference type="Proteomes" id="UP000325161">
    <property type="component" value="Chromosome"/>
</dbReference>
<dbReference type="KEGG" id="pacr:FXN63_20660"/>
<dbReference type="Gene3D" id="3.40.190.10">
    <property type="entry name" value="Periplasmic binding protein-like II"/>
    <property type="match status" value="1"/>
</dbReference>
<dbReference type="InterPro" id="IPR005064">
    <property type="entry name" value="BUG"/>
</dbReference>
<organism evidence="2 3">
    <name type="scientific">Pigmentiphaga aceris</name>
    <dbReference type="NCBI Taxonomy" id="1940612"/>
    <lineage>
        <taxon>Bacteria</taxon>
        <taxon>Pseudomonadati</taxon>
        <taxon>Pseudomonadota</taxon>
        <taxon>Betaproteobacteria</taxon>
        <taxon>Burkholderiales</taxon>
        <taxon>Alcaligenaceae</taxon>
        <taxon>Pigmentiphaga</taxon>
    </lineage>
</organism>
<dbReference type="PANTHER" id="PTHR42928">
    <property type="entry name" value="TRICARBOXYLATE-BINDING PROTEIN"/>
    <property type="match status" value="1"/>
</dbReference>
<protein>
    <submittedName>
        <fullName evidence="2">Tripartite tricarboxylate transporter substrate binding protein</fullName>
    </submittedName>
</protein>
<keyword evidence="3" id="KW-1185">Reference proteome</keyword>
<evidence type="ECO:0000256" key="1">
    <source>
        <dbReference type="ARBA" id="ARBA00006987"/>
    </source>
</evidence>
<proteinExistence type="inferred from homology"/>
<sequence length="308" mass="32505">MSAAALAQETYPVRPITVVVPFAPGGSSDMIARALSPKMSEKLGQQLVVENKPGATGAIGATFVKSAAPDGYTILAASIGVYSVNPHLQKKLAYDPSKDLDMLSIAVRAPNVLVVNPKLPVTSVHDLIAHLKKNPLAVSFGTSGAGTSDHLTTALFWQKTGTNGIHTPYKGGALVITDVMAGHLDASFQNINVTVQQIKSGNLKPLAITSEKRSPLLPDVPTLDELGIKDMNVYSWQAYAAPKGLPAAVKTKLHASIVAALDDPKLKTQLVDQGFELVGNSPEAASKFQSEELARWKKVIEVGGITVD</sequence>
<dbReference type="Gene3D" id="3.40.190.150">
    <property type="entry name" value="Bordetella uptake gene, domain 1"/>
    <property type="match status" value="1"/>
</dbReference>
<dbReference type="EMBL" id="CP043046">
    <property type="protein sequence ID" value="QEI09468.1"/>
    <property type="molecule type" value="Genomic_DNA"/>
</dbReference>
<dbReference type="InterPro" id="IPR042100">
    <property type="entry name" value="Bug_dom1"/>
</dbReference>
<dbReference type="AlphaFoldDB" id="A0A5C0B417"/>
<gene>
    <name evidence="2" type="ORF">FXN63_20660</name>
</gene>
<dbReference type="SUPFAM" id="SSF53850">
    <property type="entry name" value="Periplasmic binding protein-like II"/>
    <property type="match status" value="1"/>
</dbReference>
<dbReference type="PANTHER" id="PTHR42928:SF5">
    <property type="entry name" value="BLR1237 PROTEIN"/>
    <property type="match status" value="1"/>
</dbReference>
<evidence type="ECO:0000313" key="2">
    <source>
        <dbReference type="EMBL" id="QEI09468.1"/>
    </source>
</evidence>
<comment type="similarity">
    <text evidence="1">Belongs to the UPF0065 (bug) family.</text>
</comment>
<dbReference type="Pfam" id="PF03401">
    <property type="entry name" value="TctC"/>
    <property type="match status" value="1"/>
</dbReference>